<keyword evidence="2" id="KW-1185">Reference proteome</keyword>
<organism evidence="1 2">
    <name type="scientific">Pyropia yezoensis</name>
    <name type="common">Susabi-nori</name>
    <name type="synonym">Porphyra yezoensis</name>
    <dbReference type="NCBI Taxonomy" id="2788"/>
    <lineage>
        <taxon>Eukaryota</taxon>
        <taxon>Rhodophyta</taxon>
        <taxon>Bangiophyceae</taxon>
        <taxon>Bangiales</taxon>
        <taxon>Bangiaceae</taxon>
        <taxon>Pyropia</taxon>
    </lineage>
</organism>
<protein>
    <submittedName>
        <fullName evidence="1">Uncharacterized protein</fullName>
    </submittedName>
</protein>
<accession>A0ACC3C9S1</accession>
<name>A0ACC3C9S1_PYRYE</name>
<dbReference type="Proteomes" id="UP000798662">
    <property type="component" value="Chromosome 2"/>
</dbReference>
<comment type="caution">
    <text evidence="1">The sequence shown here is derived from an EMBL/GenBank/DDBJ whole genome shotgun (WGS) entry which is preliminary data.</text>
</comment>
<reference evidence="1" key="1">
    <citation type="submission" date="2019-11" db="EMBL/GenBank/DDBJ databases">
        <title>Nori genome reveals adaptations in red seaweeds to the harsh intertidal environment.</title>
        <authorList>
            <person name="Wang D."/>
            <person name="Mao Y."/>
        </authorList>
    </citation>
    <scope>NUCLEOTIDE SEQUENCE</scope>
    <source>
        <tissue evidence="1">Gametophyte</tissue>
    </source>
</reference>
<proteinExistence type="predicted"/>
<evidence type="ECO:0000313" key="1">
    <source>
        <dbReference type="EMBL" id="KAK1866828.1"/>
    </source>
</evidence>
<gene>
    <name evidence="1" type="ORF">I4F81_009340</name>
</gene>
<sequence>MVPSAGMETLAEVASAEAAADVAAGVKEAAEHAFHLRTGDTVMLLLTLTVVFRLIKHHWFRSVPTSIFMSIAAVASTSVLLAISYVRPPTPGEGVSAALDGLKNFLMNFPDLLLNYMLGFLLFAAAIEVDLRALSRIRTTVFALSVFSTAISTLLVASLTYLLLLRIAPMDFMWCLLFGSIVSPTDPVAVVAILNDKPNLIPQSTRYFVLGESLFNDAVGVVLFLGFLETVEKPDMPVLDVLRIFARGFALECATGIVIGGILSFAAYSAMLTVDDSLLEVTITIVLVSNINLACSYFHASIPLASVVAGLLIGNYGVADAMTDTSSALFHQLWSFLDETLNSVLFLLIGAADLFWRPQDIGVVPTTAIVAATVCISLFARAVSVATPLLAIVAIETVTKLRLRHRAVRYRGGTIGVLTWGGMRGGISIALALGVPDAFVQHALPGHLSPGQVIFLMTFTLVLFSLGVQGLLFEPFVNLFQDLSYVYLPHGGLSTFKSSMSLNFDAASHTSVGADSDISPGASAGDSWGWGAEDGGDSFAKALADAEADLPTPDGNGGSAIAATGGAGSNPRGGPSATSPFRSIAEMAASEDLFSTDDLEADPFPSPLAAGPRRLPRSRSFGGPGDSSAGIDEVRRTVSVMAPTSHTRMSSSTFDDLEPLAPLPNMGDLLRKLQEPVGRLFPLRVPGRRQALGAVGRGGSASGRGRTSGGASGSRGLGDTAPLLHTVIDEAAEYDEEDPPPPPPAEEPTTHPLRRSVTAPVGSGGPFGGPRTDQWPDGGELATPPSSPVVAPAPAPGPAPLPAGWAGDSRSSYGSVIVHHDGPGTLGGGVPPPVGPPYGRFPDREVGAAVQPWGAPPYPGTGHVRGTAGDSRSSFGSIVIWGDGEDAARGAGEAPQGSRLGGAAALPAGARVHPPPRPLPPGIEPSQRPSASSPPRHGRRGGGTPSRGRGGS</sequence>
<dbReference type="EMBL" id="CM020619">
    <property type="protein sequence ID" value="KAK1866828.1"/>
    <property type="molecule type" value="Genomic_DNA"/>
</dbReference>
<evidence type="ECO:0000313" key="2">
    <source>
        <dbReference type="Proteomes" id="UP000798662"/>
    </source>
</evidence>